<feature type="region of interest" description="Disordered" evidence="1">
    <location>
        <begin position="1"/>
        <end position="55"/>
    </location>
</feature>
<dbReference type="AlphaFoldDB" id="A0A4P1RI73"/>
<dbReference type="STRING" id="3871.A0A4P1RI73"/>
<dbReference type="PANTHER" id="PTHR34272">
    <property type="entry name" value="EXPRESSED PROTEIN"/>
    <property type="match status" value="1"/>
</dbReference>
<accession>A0A4P1RI73</accession>
<feature type="region of interest" description="Disordered" evidence="1">
    <location>
        <begin position="114"/>
        <end position="143"/>
    </location>
</feature>
<dbReference type="KEGG" id="lang:109347121"/>
<sequence length="313" mass="36259">MAIDINFPPSEENNNEELHLSLFTTSSHPQPNIQLEEQPQPQPQPQPKRYKPNPFDFRYIPLDTPNPSSLLVEYDFLKLPQPQPYTPSLQENHSLVPPLQQNNDMHEKELLPSTCNLSSQKPNPKDQDQEKGPSGLRPRKKLVRARRKIKTDTIALPYPWATSKRATVQSLEYLLSNNIVSISGVVKCKSCNEKYEIQFDLKEKFKEVATFIIEERDNMHDRAPKSWDKCVLPTCNRCRKENSLEPVLNNVKKKTINWLFLLLGQMIGCCNINYLKYFCKHTKNHRTGAKDRLIYVTYLVLCKQLCPNGPFDP</sequence>
<organism evidence="3 4">
    <name type="scientific">Lupinus angustifolius</name>
    <name type="common">Narrow-leaved blue lupine</name>
    <dbReference type="NCBI Taxonomy" id="3871"/>
    <lineage>
        <taxon>Eukaryota</taxon>
        <taxon>Viridiplantae</taxon>
        <taxon>Streptophyta</taxon>
        <taxon>Embryophyta</taxon>
        <taxon>Tracheophyta</taxon>
        <taxon>Spermatophyta</taxon>
        <taxon>Magnoliopsida</taxon>
        <taxon>eudicotyledons</taxon>
        <taxon>Gunneridae</taxon>
        <taxon>Pentapetalae</taxon>
        <taxon>rosids</taxon>
        <taxon>fabids</taxon>
        <taxon>Fabales</taxon>
        <taxon>Fabaceae</taxon>
        <taxon>Papilionoideae</taxon>
        <taxon>50 kb inversion clade</taxon>
        <taxon>genistoids sensu lato</taxon>
        <taxon>core genistoids</taxon>
        <taxon>Genisteae</taxon>
        <taxon>Lupinus</taxon>
    </lineage>
</organism>
<dbReference type="Pfam" id="PF23324">
    <property type="entry name" value="DUF7086"/>
    <property type="match status" value="1"/>
</dbReference>
<keyword evidence="4" id="KW-1185">Reference proteome</keyword>
<evidence type="ECO:0000313" key="3">
    <source>
        <dbReference type="EMBL" id="OIW11222.1"/>
    </source>
</evidence>
<gene>
    <name evidence="3" type="ORF">TanjilG_28313</name>
</gene>
<dbReference type="PANTHER" id="PTHR34272:SF1">
    <property type="entry name" value="EXPRESSED PROTEIN"/>
    <property type="match status" value="1"/>
</dbReference>
<feature type="compositionally biased region" description="Low complexity" evidence="1">
    <location>
        <begin position="29"/>
        <end position="39"/>
    </location>
</feature>
<protein>
    <recommendedName>
        <fullName evidence="2">DUF7086 domain-containing protein</fullName>
    </recommendedName>
</protein>
<dbReference type="OrthoDB" id="1900495at2759"/>
<dbReference type="Gramene" id="OIW11222">
    <property type="protein sequence ID" value="OIW11222"/>
    <property type="gene ID" value="TanjilG_28313"/>
</dbReference>
<feature type="domain" description="DUF7086" evidence="2">
    <location>
        <begin position="171"/>
        <end position="305"/>
    </location>
</feature>
<dbReference type="Proteomes" id="UP000188354">
    <property type="component" value="Chromosome LG05"/>
</dbReference>
<evidence type="ECO:0000313" key="4">
    <source>
        <dbReference type="Proteomes" id="UP000188354"/>
    </source>
</evidence>
<dbReference type="EMBL" id="CM007365">
    <property type="protein sequence ID" value="OIW11222.1"/>
    <property type="molecule type" value="Genomic_DNA"/>
</dbReference>
<dbReference type="InterPro" id="IPR055513">
    <property type="entry name" value="DUF7086"/>
</dbReference>
<evidence type="ECO:0000259" key="2">
    <source>
        <dbReference type="Pfam" id="PF23324"/>
    </source>
</evidence>
<name>A0A4P1RI73_LUPAN</name>
<reference evidence="3 4" key="1">
    <citation type="journal article" date="2017" name="Plant Biotechnol. J.">
        <title>A comprehensive draft genome sequence for lupin (Lupinus angustifolius), an emerging health food: insights into plant-microbe interactions and legume evolution.</title>
        <authorList>
            <person name="Hane J.K."/>
            <person name="Ming Y."/>
            <person name="Kamphuis L.G."/>
            <person name="Nelson M.N."/>
            <person name="Garg G."/>
            <person name="Atkins C.A."/>
            <person name="Bayer P.E."/>
            <person name="Bravo A."/>
            <person name="Bringans S."/>
            <person name="Cannon S."/>
            <person name="Edwards D."/>
            <person name="Foley R."/>
            <person name="Gao L.L."/>
            <person name="Harrison M.J."/>
            <person name="Huang W."/>
            <person name="Hurgobin B."/>
            <person name="Li S."/>
            <person name="Liu C.W."/>
            <person name="McGrath A."/>
            <person name="Morahan G."/>
            <person name="Murray J."/>
            <person name="Weller J."/>
            <person name="Jian J."/>
            <person name="Singh K.B."/>
        </authorList>
    </citation>
    <scope>NUCLEOTIDE SEQUENCE [LARGE SCALE GENOMIC DNA]</scope>
    <source>
        <strain evidence="4">cv. Tanjil</strain>
        <tissue evidence="3">Whole plant</tissue>
    </source>
</reference>
<evidence type="ECO:0000256" key="1">
    <source>
        <dbReference type="SAM" id="MobiDB-lite"/>
    </source>
</evidence>
<proteinExistence type="predicted"/>